<sequence>MKIGQKNVTSRVLTKKTAPPRRCHTNSVLTRKLPCPLAALFFKEPELSLDIIITNVQTKFHKDCTENKISRVLTRNTAWWPYWTKNATSRVFQLDKYIVGTNLLTKFHEDQTIILNVAARVLTNQNVDKGRRTMHDKQKVIQKLTIEHIVLR</sequence>
<protein>
    <submittedName>
        <fullName evidence="1">Uncharacterized protein</fullName>
    </submittedName>
</protein>
<dbReference type="AlphaFoldDB" id="A0A9D4K860"/>
<proteinExistence type="predicted"/>
<dbReference type="EMBL" id="JAIWYP010000004">
    <property type="protein sequence ID" value="KAH3834907.1"/>
    <property type="molecule type" value="Genomic_DNA"/>
</dbReference>
<accession>A0A9D4K860</accession>
<reference evidence="1" key="1">
    <citation type="journal article" date="2019" name="bioRxiv">
        <title>The Genome of the Zebra Mussel, Dreissena polymorpha: A Resource for Invasive Species Research.</title>
        <authorList>
            <person name="McCartney M.A."/>
            <person name="Auch B."/>
            <person name="Kono T."/>
            <person name="Mallez S."/>
            <person name="Zhang Y."/>
            <person name="Obille A."/>
            <person name="Becker A."/>
            <person name="Abrahante J.E."/>
            <person name="Garbe J."/>
            <person name="Badalamenti J.P."/>
            <person name="Herman A."/>
            <person name="Mangelson H."/>
            <person name="Liachko I."/>
            <person name="Sullivan S."/>
            <person name="Sone E.D."/>
            <person name="Koren S."/>
            <person name="Silverstein K.A.T."/>
            <person name="Beckman K.B."/>
            <person name="Gohl D.M."/>
        </authorList>
    </citation>
    <scope>NUCLEOTIDE SEQUENCE</scope>
    <source>
        <strain evidence="1">Duluth1</strain>
        <tissue evidence="1">Whole animal</tissue>
    </source>
</reference>
<dbReference type="Proteomes" id="UP000828390">
    <property type="component" value="Unassembled WGS sequence"/>
</dbReference>
<reference evidence="1" key="2">
    <citation type="submission" date="2020-11" db="EMBL/GenBank/DDBJ databases">
        <authorList>
            <person name="McCartney M.A."/>
            <person name="Auch B."/>
            <person name="Kono T."/>
            <person name="Mallez S."/>
            <person name="Becker A."/>
            <person name="Gohl D.M."/>
            <person name="Silverstein K.A.T."/>
            <person name="Koren S."/>
            <person name="Bechman K.B."/>
            <person name="Herman A."/>
            <person name="Abrahante J.E."/>
            <person name="Garbe J."/>
        </authorList>
    </citation>
    <scope>NUCLEOTIDE SEQUENCE</scope>
    <source>
        <strain evidence="1">Duluth1</strain>
        <tissue evidence="1">Whole animal</tissue>
    </source>
</reference>
<organism evidence="1 2">
    <name type="scientific">Dreissena polymorpha</name>
    <name type="common">Zebra mussel</name>
    <name type="synonym">Mytilus polymorpha</name>
    <dbReference type="NCBI Taxonomy" id="45954"/>
    <lineage>
        <taxon>Eukaryota</taxon>
        <taxon>Metazoa</taxon>
        <taxon>Spiralia</taxon>
        <taxon>Lophotrochozoa</taxon>
        <taxon>Mollusca</taxon>
        <taxon>Bivalvia</taxon>
        <taxon>Autobranchia</taxon>
        <taxon>Heteroconchia</taxon>
        <taxon>Euheterodonta</taxon>
        <taxon>Imparidentia</taxon>
        <taxon>Neoheterodontei</taxon>
        <taxon>Myida</taxon>
        <taxon>Dreissenoidea</taxon>
        <taxon>Dreissenidae</taxon>
        <taxon>Dreissena</taxon>
    </lineage>
</organism>
<name>A0A9D4K860_DREPO</name>
<keyword evidence="2" id="KW-1185">Reference proteome</keyword>
<evidence type="ECO:0000313" key="1">
    <source>
        <dbReference type="EMBL" id="KAH3834907.1"/>
    </source>
</evidence>
<gene>
    <name evidence="1" type="ORF">DPMN_108240</name>
</gene>
<comment type="caution">
    <text evidence="1">The sequence shown here is derived from an EMBL/GenBank/DDBJ whole genome shotgun (WGS) entry which is preliminary data.</text>
</comment>
<evidence type="ECO:0000313" key="2">
    <source>
        <dbReference type="Proteomes" id="UP000828390"/>
    </source>
</evidence>